<name>A0A831WQU9_PROAE</name>
<dbReference type="SUPFAM" id="SSF55729">
    <property type="entry name" value="Acyl-CoA N-acyltransferases (Nat)"/>
    <property type="match status" value="1"/>
</dbReference>
<comment type="caution">
    <text evidence="4">The sequence shown here is derived from an EMBL/GenBank/DDBJ whole genome shotgun (WGS) entry which is preliminary data.</text>
</comment>
<dbReference type="CDD" id="cd04301">
    <property type="entry name" value="NAT_SF"/>
    <property type="match status" value="1"/>
</dbReference>
<gene>
    <name evidence="4" type="ORF">ENN50_00860</name>
</gene>
<dbReference type="GO" id="GO:0016747">
    <property type="term" value="F:acyltransferase activity, transferring groups other than amino-acyl groups"/>
    <property type="evidence" value="ECO:0007669"/>
    <property type="project" value="InterPro"/>
</dbReference>
<dbReference type="Proteomes" id="UP000886335">
    <property type="component" value="Unassembled WGS sequence"/>
</dbReference>
<dbReference type="InterPro" id="IPR050832">
    <property type="entry name" value="Bact_Acetyltransf"/>
</dbReference>
<dbReference type="AlphaFoldDB" id="A0A831WQU9"/>
<evidence type="ECO:0000313" key="4">
    <source>
        <dbReference type="EMBL" id="HED30250.1"/>
    </source>
</evidence>
<organism evidence="4">
    <name type="scientific">Prosthecochloris aestuarii</name>
    <dbReference type="NCBI Taxonomy" id="1102"/>
    <lineage>
        <taxon>Bacteria</taxon>
        <taxon>Pseudomonadati</taxon>
        <taxon>Chlorobiota</taxon>
        <taxon>Chlorobiia</taxon>
        <taxon>Chlorobiales</taxon>
        <taxon>Chlorobiaceae</taxon>
        <taxon>Prosthecochloris</taxon>
    </lineage>
</organism>
<dbReference type="PROSITE" id="PS51186">
    <property type="entry name" value="GNAT"/>
    <property type="match status" value="1"/>
</dbReference>
<keyword evidence="1" id="KW-0808">Transferase</keyword>
<evidence type="ECO:0000256" key="2">
    <source>
        <dbReference type="ARBA" id="ARBA00023315"/>
    </source>
</evidence>
<feature type="domain" description="N-acetyltransferase" evidence="3">
    <location>
        <begin position="1"/>
        <end position="148"/>
    </location>
</feature>
<protein>
    <submittedName>
        <fullName evidence="4">GNAT family N-acetyltransferase</fullName>
    </submittedName>
</protein>
<sequence length="148" mass="16754">MNIRRATHDDIHECCRLLQYLFTIETEFRPDRQLQRKGLEMIIRNPEETGIVLVAEEGNRLQGMVVLLSTISTALGKKVLILEDMIVDPEVRSRGIGSALISSAGEYAEKEGFGRITLLTDHDNAAAHAFYIKHGFRPSSMKVFRKKI</sequence>
<dbReference type="EMBL" id="DSBW01000017">
    <property type="protein sequence ID" value="HED30250.1"/>
    <property type="molecule type" value="Genomic_DNA"/>
</dbReference>
<dbReference type="InterPro" id="IPR016181">
    <property type="entry name" value="Acyl_CoA_acyltransferase"/>
</dbReference>
<dbReference type="Gene3D" id="3.40.630.30">
    <property type="match status" value="1"/>
</dbReference>
<dbReference type="PANTHER" id="PTHR43877">
    <property type="entry name" value="AMINOALKYLPHOSPHONATE N-ACETYLTRANSFERASE-RELATED-RELATED"/>
    <property type="match status" value="1"/>
</dbReference>
<reference evidence="4" key="1">
    <citation type="journal article" date="2020" name="mSystems">
        <title>Genome- and Community-Level Interaction Insights into Carbon Utilization and Element Cycling Functions of Hydrothermarchaeota in Hydrothermal Sediment.</title>
        <authorList>
            <person name="Zhou Z."/>
            <person name="Liu Y."/>
            <person name="Xu W."/>
            <person name="Pan J."/>
            <person name="Luo Z.H."/>
            <person name="Li M."/>
        </authorList>
    </citation>
    <scope>NUCLEOTIDE SEQUENCE [LARGE SCALE GENOMIC DNA]</scope>
    <source>
        <strain evidence="4">SpSt-1181</strain>
    </source>
</reference>
<keyword evidence="2" id="KW-0012">Acyltransferase</keyword>
<accession>A0A831WQU9</accession>
<proteinExistence type="predicted"/>
<dbReference type="PANTHER" id="PTHR43877:SF1">
    <property type="entry name" value="ACETYLTRANSFERASE"/>
    <property type="match status" value="1"/>
</dbReference>
<dbReference type="InterPro" id="IPR000182">
    <property type="entry name" value="GNAT_dom"/>
</dbReference>
<dbReference type="Pfam" id="PF00583">
    <property type="entry name" value="Acetyltransf_1"/>
    <property type="match status" value="1"/>
</dbReference>
<evidence type="ECO:0000259" key="3">
    <source>
        <dbReference type="PROSITE" id="PS51186"/>
    </source>
</evidence>
<evidence type="ECO:0000256" key="1">
    <source>
        <dbReference type="ARBA" id="ARBA00022679"/>
    </source>
</evidence>